<reference evidence="1 2" key="1">
    <citation type="submission" date="2017-05" db="EMBL/GenBank/DDBJ databases">
        <authorList>
            <person name="Varghese N."/>
            <person name="Submissions S."/>
        </authorList>
    </citation>
    <scope>NUCLEOTIDE SEQUENCE [LARGE SCALE GENOMIC DNA]</scope>
    <source>
        <strain evidence="1 2">DSM 100094</strain>
    </source>
</reference>
<gene>
    <name evidence="1" type="ORF">SAMN06265221_1529</name>
</gene>
<evidence type="ECO:0000313" key="1">
    <source>
        <dbReference type="EMBL" id="SMO99931.1"/>
    </source>
</evidence>
<protein>
    <submittedName>
        <fullName evidence="1">Uncharacterized protein</fullName>
    </submittedName>
</protein>
<keyword evidence="2" id="KW-1185">Reference proteome</keyword>
<name>A0A521FW00_9RHOB</name>
<organism evidence="1 2">
    <name type="scientific">Paracoccus laeviglucosivorans</name>
    <dbReference type="NCBI Taxonomy" id="1197861"/>
    <lineage>
        <taxon>Bacteria</taxon>
        <taxon>Pseudomonadati</taxon>
        <taxon>Pseudomonadota</taxon>
        <taxon>Alphaproteobacteria</taxon>
        <taxon>Rhodobacterales</taxon>
        <taxon>Paracoccaceae</taxon>
        <taxon>Paracoccus</taxon>
    </lineage>
</organism>
<dbReference type="AlphaFoldDB" id="A0A521FW00"/>
<proteinExistence type="predicted"/>
<evidence type="ECO:0000313" key="2">
    <source>
        <dbReference type="Proteomes" id="UP000319014"/>
    </source>
</evidence>
<dbReference type="Proteomes" id="UP000319014">
    <property type="component" value="Unassembled WGS sequence"/>
</dbReference>
<accession>A0A521FW00</accession>
<sequence>MFERVCVFEARAHLRDVISQLQHSDVVGWITYDRYVEQYGCTDAEVRERMLAGQIKFKKIRSKLLLLAT</sequence>
<dbReference type="EMBL" id="FXTK01000052">
    <property type="protein sequence ID" value="SMO99931.1"/>
    <property type="molecule type" value="Genomic_DNA"/>
</dbReference>